<name>A0A4C1SZL1_EUMVA</name>
<dbReference type="AlphaFoldDB" id="A0A4C1SZL1"/>
<dbReference type="Proteomes" id="UP000299102">
    <property type="component" value="Unassembled WGS sequence"/>
</dbReference>
<feature type="region of interest" description="Disordered" evidence="1">
    <location>
        <begin position="118"/>
        <end position="142"/>
    </location>
</feature>
<dbReference type="EMBL" id="BGZK01000026">
    <property type="protein sequence ID" value="GBP07406.1"/>
    <property type="molecule type" value="Genomic_DNA"/>
</dbReference>
<reference evidence="2 3" key="1">
    <citation type="journal article" date="2019" name="Commun. Biol.">
        <title>The bagworm genome reveals a unique fibroin gene that provides high tensile strength.</title>
        <authorList>
            <person name="Kono N."/>
            <person name="Nakamura H."/>
            <person name="Ohtoshi R."/>
            <person name="Tomita M."/>
            <person name="Numata K."/>
            <person name="Arakawa K."/>
        </authorList>
    </citation>
    <scope>NUCLEOTIDE SEQUENCE [LARGE SCALE GENOMIC DNA]</scope>
</reference>
<accession>A0A4C1SZL1</accession>
<feature type="compositionally biased region" description="Basic residues" evidence="1">
    <location>
        <begin position="118"/>
        <end position="138"/>
    </location>
</feature>
<organism evidence="2 3">
    <name type="scientific">Eumeta variegata</name>
    <name type="common">Bagworm moth</name>
    <name type="synonym">Eumeta japonica</name>
    <dbReference type="NCBI Taxonomy" id="151549"/>
    <lineage>
        <taxon>Eukaryota</taxon>
        <taxon>Metazoa</taxon>
        <taxon>Ecdysozoa</taxon>
        <taxon>Arthropoda</taxon>
        <taxon>Hexapoda</taxon>
        <taxon>Insecta</taxon>
        <taxon>Pterygota</taxon>
        <taxon>Neoptera</taxon>
        <taxon>Endopterygota</taxon>
        <taxon>Lepidoptera</taxon>
        <taxon>Glossata</taxon>
        <taxon>Ditrysia</taxon>
        <taxon>Tineoidea</taxon>
        <taxon>Psychidae</taxon>
        <taxon>Oiketicinae</taxon>
        <taxon>Eumeta</taxon>
    </lineage>
</organism>
<proteinExistence type="predicted"/>
<evidence type="ECO:0000313" key="3">
    <source>
        <dbReference type="Proteomes" id="UP000299102"/>
    </source>
</evidence>
<evidence type="ECO:0000313" key="2">
    <source>
        <dbReference type="EMBL" id="GBP07406.1"/>
    </source>
</evidence>
<gene>
    <name evidence="2" type="ORF">EVAR_4777_1</name>
</gene>
<protein>
    <submittedName>
        <fullName evidence="2">Uncharacterized protein</fullName>
    </submittedName>
</protein>
<comment type="caution">
    <text evidence="2">The sequence shown here is derived from an EMBL/GenBank/DDBJ whole genome shotgun (WGS) entry which is preliminary data.</text>
</comment>
<evidence type="ECO:0000256" key="1">
    <source>
        <dbReference type="SAM" id="MobiDB-lite"/>
    </source>
</evidence>
<sequence>MGKNFNCPYGYVGARLRNSRATGPWLTQTQWPRHILLYIRRSSDFRKSNLAHYRRTVPVRWALLRAPGWGWPSRRVTCLIYLAARHKLRASVAIGAGVVAGASAARAGPLEFNLIHRTNARRSRDRPPRKIRRIRPSRARTPGSFLTRGLTLDFPNAFSPVESLVPSIRLSNSRRDLLILWARSSTVRNRVGARPPLNSVFSSEQRLAARTKRASHTYGLRTAFVTTFVI</sequence>
<keyword evidence="3" id="KW-1185">Reference proteome</keyword>